<feature type="domain" description="PPM-type phosphatase" evidence="1">
    <location>
        <begin position="146"/>
        <end position="409"/>
    </location>
</feature>
<dbReference type="SUPFAM" id="SSF81606">
    <property type="entry name" value="PP2C-like"/>
    <property type="match status" value="1"/>
</dbReference>
<evidence type="ECO:0000259" key="1">
    <source>
        <dbReference type="PROSITE" id="PS51746"/>
    </source>
</evidence>
<dbReference type="InterPro" id="IPR036457">
    <property type="entry name" value="PPM-type-like_dom_sf"/>
</dbReference>
<dbReference type="Proteomes" id="UP000887581">
    <property type="component" value="Unplaced"/>
</dbReference>
<name>A0A915Q0U2_9BILA</name>
<dbReference type="PANTHER" id="PTHR13832:SF741">
    <property type="entry name" value="PROTEIN PHOSPHATASE FEM-2"/>
    <property type="match status" value="1"/>
</dbReference>
<dbReference type="InterPro" id="IPR015655">
    <property type="entry name" value="PP2C"/>
</dbReference>
<organism evidence="2 3">
    <name type="scientific">Setaria digitata</name>
    <dbReference type="NCBI Taxonomy" id="48799"/>
    <lineage>
        <taxon>Eukaryota</taxon>
        <taxon>Metazoa</taxon>
        <taxon>Ecdysozoa</taxon>
        <taxon>Nematoda</taxon>
        <taxon>Chromadorea</taxon>
        <taxon>Rhabditida</taxon>
        <taxon>Spirurina</taxon>
        <taxon>Spiruromorpha</taxon>
        <taxon>Filarioidea</taxon>
        <taxon>Setariidae</taxon>
        <taxon>Setaria</taxon>
    </lineage>
</organism>
<dbReference type="AlphaFoldDB" id="A0A915Q0U2"/>
<dbReference type="GO" id="GO:0004722">
    <property type="term" value="F:protein serine/threonine phosphatase activity"/>
    <property type="evidence" value="ECO:0007669"/>
    <property type="project" value="InterPro"/>
</dbReference>
<dbReference type="PROSITE" id="PS51746">
    <property type="entry name" value="PPM_2"/>
    <property type="match status" value="1"/>
</dbReference>
<reference evidence="3" key="1">
    <citation type="submission" date="2022-11" db="UniProtKB">
        <authorList>
            <consortium name="WormBaseParasite"/>
        </authorList>
    </citation>
    <scope>IDENTIFICATION</scope>
</reference>
<dbReference type="SMART" id="SM00332">
    <property type="entry name" value="PP2Cc"/>
    <property type="match status" value="1"/>
</dbReference>
<evidence type="ECO:0000313" key="2">
    <source>
        <dbReference type="Proteomes" id="UP000887581"/>
    </source>
</evidence>
<proteinExistence type="predicted"/>
<dbReference type="Gene3D" id="1.10.1740.220">
    <property type="match status" value="1"/>
</dbReference>
<sequence length="423" mass="47403">MADECAYQVELKESETTVNEMLISLVRNYMKSSPDIDNEATIRFRSPYLQTTKHDARGDAVALIVEHLHQRGFPPWAAYTIAYSLVDIYANELNTAEVPFDENDYSAIDATVWCREVINCLNMYLNNLVNNSVPIPKSQPTSDQLLYSYCAQKNRRSKMEDRAVLLPSLSVIEPAEGNCRDRDSFFAVFDGHNGVDCANYASSHFARCLIKSTQYAGGQIEDIMKSAFTELDKRLTARCKNEHIKGGTTAVCAFLRARRYLCVGWCGDSAIAILRKDAVRTLSSAHSPDVPEEVRRIEEAGGMVVPIQGELRVNGILNLTRSLGDIDGRPMISSEPDVLSFELDNSDYLLLLSCDGVWDSLTEQAVYSHVVHFIRNNSPTNYAKLAEFVVDRAREAGATDNLTLICVFLRPVEDLWKLFIAEN</sequence>
<dbReference type="Gene3D" id="3.60.40.10">
    <property type="entry name" value="PPM-type phosphatase domain"/>
    <property type="match status" value="1"/>
</dbReference>
<protein>
    <submittedName>
        <fullName evidence="3">PPM-type phosphatase domain-containing protein</fullName>
    </submittedName>
</protein>
<accession>A0A915Q0U2</accession>
<dbReference type="PANTHER" id="PTHR13832">
    <property type="entry name" value="PROTEIN PHOSPHATASE 2C"/>
    <property type="match status" value="1"/>
</dbReference>
<dbReference type="WBParaSite" id="sdigi.contig7.g892.t1">
    <property type="protein sequence ID" value="sdigi.contig7.g892.t1"/>
    <property type="gene ID" value="sdigi.contig7.g892"/>
</dbReference>
<dbReference type="CDD" id="cd00143">
    <property type="entry name" value="PP2Cc"/>
    <property type="match status" value="1"/>
</dbReference>
<evidence type="ECO:0000313" key="3">
    <source>
        <dbReference type="WBParaSite" id="sdigi.contig7.g892.t1"/>
    </source>
</evidence>
<keyword evidence="2" id="KW-1185">Reference proteome</keyword>
<dbReference type="InterPro" id="IPR001932">
    <property type="entry name" value="PPM-type_phosphatase-like_dom"/>
</dbReference>
<dbReference type="Pfam" id="PF00481">
    <property type="entry name" value="PP2C"/>
    <property type="match status" value="1"/>
</dbReference>